<dbReference type="GO" id="GO:0016788">
    <property type="term" value="F:hydrolase activity, acting on ester bonds"/>
    <property type="evidence" value="ECO:0007669"/>
    <property type="project" value="UniProtKB-ARBA"/>
</dbReference>
<dbReference type="PANTHER" id="PTHR31988">
    <property type="entry name" value="ESTERASE, PUTATIVE (DUF303)-RELATED"/>
    <property type="match status" value="1"/>
</dbReference>
<dbReference type="InterPro" id="IPR005181">
    <property type="entry name" value="SASA"/>
</dbReference>
<dbReference type="EMBL" id="CP009122">
    <property type="protein sequence ID" value="AJA07313.1"/>
    <property type="molecule type" value="Genomic_DNA"/>
</dbReference>
<name>A0A0A7PDM0_9SPHN</name>
<sequence>MRTANKALALALVAAAGVTIAHAADPVPAPSSEYRKDELGRIVEVAGRKATKCPKQTDRTAVLLIAGQSNSANHGGMRFSSKHSGKTVNYFAGHCYPVASPLLGATGMRGESWSPLADRLIELGLYDRVVIATTGIGGTKIGRWQEGGDLNRMLLGVVGDLRSRYRVTHFLWHQGERDFALKTSSTDYAASFTSLVATLRAAKVDAPVFISVASRCGQPGDWKDEDAITTAQRGLVDPAKGIFLGPETNLLVPPGDRYDRCHFDGPGQRAFADAWLRILTAYADRAR</sequence>
<dbReference type="PANTHER" id="PTHR31988:SF19">
    <property type="entry name" value="9-O-ACETYL-N-ACETYLNEURAMINIC ACID DEACETYLASE-RELATED"/>
    <property type="match status" value="1"/>
</dbReference>
<reference evidence="4 5" key="1">
    <citation type="journal article" date="2015" name="Int. J. Syst. Evol. Microbiol.">
        <title>Description of Sphingopyxis fribergensis sp. nov. - a soil bacterium with the ability to degrade styrene and phenylacetic acid.</title>
        <authorList>
            <person name="Oelschlagel M."/>
            <person name="Ruckert C."/>
            <person name="Kalinowski J."/>
            <person name="Schmidt G."/>
            <person name="Schlomann M."/>
            <person name="Tischler D."/>
        </authorList>
    </citation>
    <scope>NUCLEOTIDE SEQUENCE [LARGE SCALE GENOMIC DNA]</scope>
    <source>
        <strain evidence="4 5">Kp5.2</strain>
    </source>
</reference>
<keyword evidence="2" id="KW-0732">Signal</keyword>
<organism evidence="4 5">
    <name type="scientific">Sphingopyxis fribergensis</name>
    <dbReference type="NCBI Taxonomy" id="1515612"/>
    <lineage>
        <taxon>Bacteria</taxon>
        <taxon>Pseudomonadati</taxon>
        <taxon>Pseudomonadota</taxon>
        <taxon>Alphaproteobacteria</taxon>
        <taxon>Sphingomonadales</taxon>
        <taxon>Sphingomonadaceae</taxon>
        <taxon>Sphingopyxis</taxon>
    </lineage>
</organism>
<evidence type="ECO:0000259" key="3">
    <source>
        <dbReference type="Pfam" id="PF03629"/>
    </source>
</evidence>
<dbReference type="SUPFAM" id="SSF52266">
    <property type="entry name" value="SGNH hydrolase"/>
    <property type="match status" value="1"/>
</dbReference>
<gene>
    <name evidence="4" type="ORF">SKP52_01880</name>
</gene>
<dbReference type="RefSeq" id="WP_052207730.1">
    <property type="nucleotide sequence ID" value="NZ_CP009122.1"/>
</dbReference>
<feature type="signal peptide" evidence="2">
    <location>
        <begin position="1"/>
        <end position="23"/>
    </location>
</feature>
<protein>
    <submittedName>
        <fullName evidence="4">Putative secreted protein</fullName>
    </submittedName>
</protein>
<dbReference type="KEGG" id="sphk:SKP52_01880"/>
<accession>A0A0A7PDM0</accession>
<dbReference type="Pfam" id="PF03629">
    <property type="entry name" value="SASA"/>
    <property type="match status" value="1"/>
</dbReference>
<dbReference type="STRING" id="1515612.SKP52_01880"/>
<dbReference type="OrthoDB" id="7580065at2"/>
<evidence type="ECO:0000256" key="2">
    <source>
        <dbReference type="SAM" id="SignalP"/>
    </source>
</evidence>
<feature type="chain" id="PRO_5002030659" evidence="2">
    <location>
        <begin position="24"/>
        <end position="287"/>
    </location>
</feature>
<dbReference type="InterPro" id="IPR036514">
    <property type="entry name" value="SGNH_hydro_sf"/>
</dbReference>
<proteinExistence type="predicted"/>
<dbReference type="Gene3D" id="3.40.50.1110">
    <property type="entry name" value="SGNH hydrolase"/>
    <property type="match status" value="1"/>
</dbReference>
<evidence type="ECO:0000256" key="1">
    <source>
        <dbReference type="ARBA" id="ARBA00022801"/>
    </source>
</evidence>
<dbReference type="HOGENOM" id="CLU_891016_0_0_5"/>
<dbReference type="InterPro" id="IPR052940">
    <property type="entry name" value="Carb_Esterase_6"/>
</dbReference>
<dbReference type="AlphaFoldDB" id="A0A0A7PDM0"/>
<feature type="domain" description="Sialate O-acetylesterase" evidence="3">
    <location>
        <begin position="61"/>
        <end position="209"/>
    </location>
</feature>
<keyword evidence="1" id="KW-0378">Hydrolase</keyword>
<keyword evidence="5" id="KW-1185">Reference proteome</keyword>
<evidence type="ECO:0000313" key="5">
    <source>
        <dbReference type="Proteomes" id="UP000030907"/>
    </source>
</evidence>
<evidence type="ECO:0000313" key="4">
    <source>
        <dbReference type="EMBL" id="AJA07313.1"/>
    </source>
</evidence>
<dbReference type="Proteomes" id="UP000030907">
    <property type="component" value="Chromosome"/>
</dbReference>